<accession>A0A919K6C7</accession>
<dbReference type="InterPro" id="IPR050491">
    <property type="entry name" value="AmpC-like"/>
</dbReference>
<dbReference type="RefSeq" id="WP_203786706.1">
    <property type="nucleotide sequence ID" value="NZ_BOMV01000076.1"/>
</dbReference>
<comment type="caution">
    <text evidence="2">The sequence shown here is derived from an EMBL/GenBank/DDBJ whole genome shotgun (WGS) entry which is preliminary data.</text>
</comment>
<dbReference type="PANTHER" id="PTHR46825:SF7">
    <property type="entry name" value="D-ALANYL-D-ALANINE CARBOXYPEPTIDASE"/>
    <property type="match status" value="1"/>
</dbReference>
<reference evidence="2" key="1">
    <citation type="submission" date="2021-01" db="EMBL/GenBank/DDBJ databases">
        <title>Whole genome shotgun sequence of Actinoplanes rishiriensis NBRC 108556.</title>
        <authorList>
            <person name="Komaki H."/>
            <person name="Tamura T."/>
        </authorList>
    </citation>
    <scope>NUCLEOTIDE SEQUENCE</scope>
    <source>
        <strain evidence="2">NBRC 108556</strain>
    </source>
</reference>
<gene>
    <name evidence="2" type="ORF">Ari01nite_71950</name>
</gene>
<evidence type="ECO:0000259" key="1">
    <source>
        <dbReference type="Pfam" id="PF00144"/>
    </source>
</evidence>
<dbReference type="SUPFAM" id="SSF56601">
    <property type="entry name" value="beta-lactamase/transpeptidase-like"/>
    <property type="match status" value="1"/>
</dbReference>
<name>A0A919K6C7_9ACTN</name>
<evidence type="ECO:0000313" key="3">
    <source>
        <dbReference type="Proteomes" id="UP000636960"/>
    </source>
</evidence>
<evidence type="ECO:0000313" key="2">
    <source>
        <dbReference type="EMBL" id="GIE99730.1"/>
    </source>
</evidence>
<dbReference type="Proteomes" id="UP000636960">
    <property type="component" value="Unassembled WGS sequence"/>
</dbReference>
<proteinExistence type="predicted"/>
<dbReference type="InterPro" id="IPR012338">
    <property type="entry name" value="Beta-lactam/transpept-like"/>
</dbReference>
<dbReference type="InterPro" id="IPR001466">
    <property type="entry name" value="Beta-lactam-related"/>
</dbReference>
<protein>
    <recommendedName>
        <fullName evidence="1">Beta-lactamase-related domain-containing protein</fullName>
    </recommendedName>
</protein>
<sequence length="194" mass="20934">MTAIQGRAADGPGSSGPARLQQVLDELVLGGAVDAGGWFRIGSVTKTFLRDRSRQWTPDEIVEQAVRREPEFPPGTARAYNNTAFVLLGVLIRQVTGSGYAEQIQRRILRPLDLRRTRADDHDESLPEPHARGYLTVAGKPVDLTACSPSHAGAAGGMISTAADLNRFFAELMTGKTAPGCSRPQTPPTNWPFP</sequence>
<dbReference type="Pfam" id="PF00144">
    <property type="entry name" value="Beta-lactamase"/>
    <property type="match status" value="1"/>
</dbReference>
<organism evidence="2 3">
    <name type="scientific">Paractinoplanes rishiriensis</name>
    <dbReference type="NCBI Taxonomy" id="1050105"/>
    <lineage>
        <taxon>Bacteria</taxon>
        <taxon>Bacillati</taxon>
        <taxon>Actinomycetota</taxon>
        <taxon>Actinomycetes</taxon>
        <taxon>Micromonosporales</taxon>
        <taxon>Micromonosporaceae</taxon>
        <taxon>Paractinoplanes</taxon>
    </lineage>
</organism>
<feature type="domain" description="Beta-lactamase-related" evidence="1">
    <location>
        <begin position="54"/>
        <end position="177"/>
    </location>
</feature>
<dbReference type="PANTHER" id="PTHR46825">
    <property type="entry name" value="D-ALANYL-D-ALANINE-CARBOXYPEPTIDASE/ENDOPEPTIDASE AMPH"/>
    <property type="match status" value="1"/>
</dbReference>
<keyword evidence="3" id="KW-1185">Reference proteome</keyword>
<dbReference type="AlphaFoldDB" id="A0A919K6C7"/>
<dbReference type="Gene3D" id="3.40.710.10">
    <property type="entry name" value="DD-peptidase/beta-lactamase superfamily"/>
    <property type="match status" value="1"/>
</dbReference>
<dbReference type="EMBL" id="BOMV01000076">
    <property type="protein sequence ID" value="GIE99730.1"/>
    <property type="molecule type" value="Genomic_DNA"/>
</dbReference>